<dbReference type="OrthoDB" id="202672at2759"/>
<dbReference type="Proteomes" id="UP000053257">
    <property type="component" value="Unassembled WGS sequence"/>
</dbReference>
<reference evidence="7 8" key="1">
    <citation type="journal article" date="2014" name="PLoS Genet.">
        <title>Analysis of the Phlebiopsis gigantea genome, transcriptome and secretome provides insight into its pioneer colonization strategies of wood.</title>
        <authorList>
            <person name="Hori C."/>
            <person name="Ishida T."/>
            <person name="Igarashi K."/>
            <person name="Samejima M."/>
            <person name="Suzuki H."/>
            <person name="Master E."/>
            <person name="Ferreira P."/>
            <person name="Ruiz-Duenas F.J."/>
            <person name="Held B."/>
            <person name="Canessa P."/>
            <person name="Larrondo L.F."/>
            <person name="Schmoll M."/>
            <person name="Druzhinina I.S."/>
            <person name="Kubicek C.P."/>
            <person name="Gaskell J.A."/>
            <person name="Kersten P."/>
            <person name="St John F."/>
            <person name="Glasner J."/>
            <person name="Sabat G."/>
            <person name="Splinter BonDurant S."/>
            <person name="Syed K."/>
            <person name="Yadav J."/>
            <person name="Mgbeahuruike A.C."/>
            <person name="Kovalchuk A."/>
            <person name="Asiegbu F.O."/>
            <person name="Lackner G."/>
            <person name="Hoffmeister D."/>
            <person name="Rencoret J."/>
            <person name="Gutierrez A."/>
            <person name="Sun H."/>
            <person name="Lindquist E."/>
            <person name="Barry K."/>
            <person name="Riley R."/>
            <person name="Grigoriev I.V."/>
            <person name="Henrissat B."/>
            <person name="Kues U."/>
            <person name="Berka R.M."/>
            <person name="Martinez A.T."/>
            <person name="Covert S.F."/>
            <person name="Blanchette R.A."/>
            <person name="Cullen D."/>
        </authorList>
    </citation>
    <scope>NUCLEOTIDE SEQUENCE [LARGE SCALE GENOMIC DNA]</scope>
    <source>
        <strain evidence="7 8">11061_1 CR5-6</strain>
    </source>
</reference>
<evidence type="ECO:0000256" key="3">
    <source>
        <dbReference type="ARBA" id="ARBA00022824"/>
    </source>
</evidence>
<evidence type="ECO:0000256" key="6">
    <source>
        <dbReference type="SAM" id="Phobius"/>
    </source>
</evidence>
<dbReference type="EMBL" id="KN840757">
    <property type="protein sequence ID" value="KIP01627.1"/>
    <property type="molecule type" value="Genomic_DNA"/>
</dbReference>
<organism evidence="7 8">
    <name type="scientific">Phlebiopsis gigantea (strain 11061_1 CR5-6)</name>
    <name type="common">White-rot fungus</name>
    <name type="synonym">Peniophora gigantea</name>
    <dbReference type="NCBI Taxonomy" id="745531"/>
    <lineage>
        <taxon>Eukaryota</taxon>
        <taxon>Fungi</taxon>
        <taxon>Dikarya</taxon>
        <taxon>Basidiomycota</taxon>
        <taxon>Agaricomycotina</taxon>
        <taxon>Agaricomycetes</taxon>
        <taxon>Polyporales</taxon>
        <taxon>Phanerochaetaceae</taxon>
        <taxon>Phlebiopsis</taxon>
    </lineage>
</organism>
<evidence type="ECO:0000313" key="7">
    <source>
        <dbReference type="EMBL" id="KIP01627.1"/>
    </source>
</evidence>
<evidence type="ECO:0000256" key="2">
    <source>
        <dbReference type="ARBA" id="ARBA00022692"/>
    </source>
</evidence>
<keyword evidence="2 6" id="KW-0812">Transmembrane</keyword>
<name>A0A0C3RZ43_PHLG1</name>
<protein>
    <submittedName>
        <fullName evidence="7">Uncharacterized protein</fullName>
    </submittedName>
</protein>
<dbReference type="InterPro" id="IPR024512">
    <property type="entry name" value="Ser_palmitoyltrfase_ssu-like"/>
</dbReference>
<evidence type="ECO:0000256" key="1">
    <source>
        <dbReference type="ARBA" id="ARBA00004477"/>
    </source>
</evidence>
<feature type="transmembrane region" description="Helical" evidence="6">
    <location>
        <begin position="36"/>
        <end position="57"/>
    </location>
</feature>
<proteinExistence type="predicted"/>
<evidence type="ECO:0000256" key="5">
    <source>
        <dbReference type="ARBA" id="ARBA00023136"/>
    </source>
</evidence>
<sequence length="100" mass="11589">MPYRPPKSAFGALLWRRRVWLETTTGLSLLEPWEKVLILAIFYFLLLLLITGVYKLLPGQLEAVQYRMVYYFFGQEADKPGVYVQRFVASLLGNSSAREL</sequence>
<accession>A0A0C3RZ43</accession>
<evidence type="ECO:0000256" key="4">
    <source>
        <dbReference type="ARBA" id="ARBA00022989"/>
    </source>
</evidence>
<dbReference type="GO" id="GO:0005789">
    <property type="term" value="C:endoplasmic reticulum membrane"/>
    <property type="evidence" value="ECO:0007669"/>
    <property type="project" value="UniProtKB-SubCell"/>
</dbReference>
<keyword evidence="3" id="KW-0256">Endoplasmic reticulum</keyword>
<evidence type="ECO:0000313" key="8">
    <source>
        <dbReference type="Proteomes" id="UP000053257"/>
    </source>
</evidence>
<dbReference type="Pfam" id="PF11779">
    <property type="entry name" value="SPT_ssu-like"/>
    <property type="match status" value="1"/>
</dbReference>
<keyword evidence="5 6" id="KW-0472">Membrane</keyword>
<dbReference type="HOGENOM" id="CLU_122021_2_0_1"/>
<dbReference type="AlphaFoldDB" id="A0A0C3RZ43"/>
<keyword evidence="4 6" id="KW-1133">Transmembrane helix</keyword>
<comment type="subcellular location">
    <subcellularLocation>
        <location evidence="1">Endoplasmic reticulum membrane</location>
        <topology evidence="1">Multi-pass membrane protein</topology>
    </subcellularLocation>
</comment>
<keyword evidence="8" id="KW-1185">Reference proteome</keyword>
<dbReference type="STRING" id="745531.A0A0C3RZ43"/>
<gene>
    <name evidence="7" type="ORF">PHLGIDRAFT_80310</name>
</gene>